<dbReference type="InterPro" id="IPR005501">
    <property type="entry name" value="LamB/YcsF/PxpA-like"/>
</dbReference>
<name>A0A4U1BI69_9GAMM</name>
<reference evidence="1 2" key="1">
    <citation type="submission" date="2019-04" db="EMBL/GenBank/DDBJ databases">
        <authorList>
            <person name="Hwang J.C."/>
        </authorList>
    </citation>
    <scope>NUCLEOTIDE SEQUENCE [LARGE SCALE GENOMIC DNA]</scope>
    <source>
        <strain evidence="1 2">IMCC35001</strain>
    </source>
</reference>
<dbReference type="SUPFAM" id="SSF88713">
    <property type="entry name" value="Glycoside hydrolase/deacetylase"/>
    <property type="match status" value="1"/>
</dbReference>
<keyword evidence="1" id="KW-0378">Hydrolase</keyword>
<dbReference type="GO" id="GO:0005975">
    <property type="term" value="P:carbohydrate metabolic process"/>
    <property type="evidence" value="ECO:0007669"/>
    <property type="project" value="InterPro"/>
</dbReference>
<dbReference type="Gene3D" id="3.20.20.370">
    <property type="entry name" value="Glycoside hydrolase/deacetylase"/>
    <property type="match status" value="1"/>
</dbReference>
<organism evidence="1 2">
    <name type="scientific">Ferrimonas sediminicola</name>
    <dbReference type="NCBI Taxonomy" id="2569538"/>
    <lineage>
        <taxon>Bacteria</taxon>
        <taxon>Pseudomonadati</taxon>
        <taxon>Pseudomonadota</taxon>
        <taxon>Gammaproteobacteria</taxon>
        <taxon>Alteromonadales</taxon>
        <taxon>Ferrimonadaceae</taxon>
        <taxon>Ferrimonas</taxon>
    </lineage>
</organism>
<accession>A0A4U1BI69</accession>
<dbReference type="GO" id="GO:0017168">
    <property type="term" value="F:5-oxoprolinase (ATP-hydrolyzing) activity"/>
    <property type="evidence" value="ECO:0007669"/>
    <property type="project" value="UniProtKB-EC"/>
</dbReference>
<dbReference type="EMBL" id="SWCI01000002">
    <property type="protein sequence ID" value="TKB50476.1"/>
    <property type="molecule type" value="Genomic_DNA"/>
</dbReference>
<dbReference type="Pfam" id="PF03746">
    <property type="entry name" value="LamB_YcsF"/>
    <property type="match status" value="1"/>
</dbReference>
<dbReference type="CDD" id="cd10801">
    <property type="entry name" value="LamB_YcsF_like_1"/>
    <property type="match status" value="1"/>
</dbReference>
<sequence>MEMDLNVDIGEGFPFDAQLLLWVSSASIACGGHAGDLATMARTVDHCLARGVRIGAHPGYPDRENFGRSPLALGEAALFDSLCGQLADLDRICRERSTRLEYVKPHGALYSQAAAETRLATLLCRAIKEVVPHAALMGLAGTPLLELAGEGELGVIREGFLDRRYLHGGALVPRHTPGALLTEETAVRAQLSLIARQQRVEAFDGRLHPVKVDSLCLHGDTDNALARAQMVHNHLKKLGFSLPQY</sequence>
<dbReference type="Proteomes" id="UP000305674">
    <property type="component" value="Unassembled WGS sequence"/>
</dbReference>
<proteinExistence type="predicted"/>
<dbReference type="OrthoDB" id="9773478at2"/>
<gene>
    <name evidence="1" type="primary">pxpA</name>
    <name evidence="1" type="ORF">FCL40_04815</name>
</gene>
<keyword evidence="2" id="KW-1185">Reference proteome</keyword>
<evidence type="ECO:0000313" key="1">
    <source>
        <dbReference type="EMBL" id="TKB50476.1"/>
    </source>
</evidence>
<dbReference type="InterPro" id="IPR011330">
    <property type="entry name" value="Glyco_hydro/deAcase_b/a-brl"/>
</dbReference>
<dbReference type="AlphaFoldDB" id="A0A4U1BI69"/>
<comment type="caution">
    <text evidence="1">The sequence shown here is derived from an EMBL/GenBank/DDBJ whole genome shotgun (WGS) entry which is preliminary data.</text>
</comment>
<protein>
    <submittedName>
        <fullName evidence="1">5-oxoprolinase subunit PxpA</fullName>
        <ecNumber evidence="1">3.5.2.9</ecNumber>
    </submittedName>
</protein>
<dbReference type="RefSeq" id="WP_136851882.1">
    <property type="nucleotide sequence ID" value="NZ_SWCI01000002.1"/>
</dbReference>
<evidence type="ECO:0000313" key="2">
    <source>
        <dbReference type="Proteomes" id="UP000305674"/>
    </source>
</evidence>
<dbReference type="PANTHER" id="PTHR30292:SF0">
    <property type="entry name" value="5-OXOPROLINASE SUBUNIT A"/>
    <property type="match status" value="1"/>
</dbReference>
<dbReference type="NCBIfam" id="NF003814">
    <property type="entry name" value="PRK05406.1-3"/>
    <property type="match status" value="1"/>
</dbReference>
<dbReference type="EC" id="3.5.2.9" evidence="1"/>
<dbReference type="PANTHER" id="PTHR30292">
    <property type="entry name" value="UNCHARACTERIZED PROTEIN YBGL-RELATED"/>
    <property type="match status" value="1"/>
</dbReference>